<dbReference type="OrthoDB" id="323463at2"/>
<keyword evidence="2" id="KW-0489">Methyltransferase</keyword>
<name>A0A4R5LS27_9GAMM</name>
<keyword evidence="2" id="KW-0808">Transferase</keyword>
<dbReference type="GO" id="GO:0008757">
    <property type="term" value="F:S-adenosylmethionine-dependent methyltransferase activity"/>
    <property type="evidence" value="ECO:0007669"/>
    <property type="project" value="InterPro"/>
</dbReference>
<dbReference type="Proteomes" id="UP000295554">
    <property type="component" value="Unassembled WGS sequence"/>
</dbReference>
<dbReference type="RefSeq" id="WP_133211889.1">
    <property type="nucleotide sequence ID" value="NZ_SMSE01000002.1"/>
</dbReference>
<evidence type="ECO:0000313" key="3">
    <source>
        <dbReference type="Proteomes" id="UP000295554"/>
    </source>
</evidence>
<dbReference type="InterPro" id="IPR052356">
    <property type="entry name" value="Thiol_S-MT"/>
</dbReference>
<dbReference type="EMBL" id="SMSE01000002">
    <property type="protein sequence ID" value="TDG13681.1"/>
    <property type="molecule type" value="Genomic_DNA"/>
</dbReference>
<protein>
    <submittedName>
        <fullName evidence="2">Class I SAM-dependent methyltransferase</fullName>
    </submittedName>
</protein>
<evidence type="ECO:0000313" key="2">
    <source>
        <dbReference type="EMBL" id="TDG13681.1"/>
    </source>
</evidence>
<dbReference type="CDD" id="cd02440">
    <property type="entry name" value="AdoMet_MTases"/>
    <property type="match status" value="1"/>
</dbReference>
<dbReference type="AlphaFoldDB" id="A0A4R5LS27"/>
<dbReference type="Gene3D" id="3.40.50.150">
    <property type="entry name" value="Vaccinia Virus protein VP39"/>
    <property type="match status" value="1"/>
</dbReference>
<dbReference type="InterPro" id="IPR013216">
    <property type="entry name" value="Methyltransf_11"/>
</dbReference>
<feature type="domain" description="Methyltransferase type 11" evidence="1">
    <location>
        <begin position="38"/>
        <end position="134"/>
    </location>
</feature>
<accession>A0A4R5LS27</accession>
<proteinExistence type="predicted"/>
<gene>
    <name evidence="2" type="ORF">E2F43_09165</name>
</gene>
<reference evidence="2 3" key="1">
    <citation type="submission" date="2019-03" db="EMBL/GenBank/DDBJ databases">
        <title>Seongchinamella monodicae gen. nov., sp. nov., a novel member of the Gammaproteobacteria isolated from a tidal mudflat of beach.</title>
        <authorList>
            <person name="Yang H.G."/>
            <person name="Kang J.W."/>
            <person name="Lee S.D."/>
        </authorList>
    </citation>
    <scope>NUCLEOTIDE SEQUENCE [LARGE SCALE GENOMIC DNA]</scope>
    <source>
        <strain evidence="2 3">GH4-78</strain>
    </source>
</reference>
<keyword evidence="3" id="KW-1185">Reference proteome</keyword>
<evidence type="ECO:0000259" key="1">
    <source>
        <dbReference type="Pfam" id="PF08241"/>
    </source>
</evidence>
<dbReference type="InterPro" id="IPR029063">
    <property type="entry name" value="SAM-dependent_MTases_sf"/>
</dbReference>
<dbReference type="GO" id="GO:0032259">
    <property type="term" value="P:methylation"/>
    <property type="evidence" value="ECO:0007669"/>
    <property type="project" value="UniProtKB-KW"/>
</dbReference>
<organism evidence="2 3">
    <name type="scientific">Seongchinamella unica</name>
    <dbReference type="NCBI Taxonomy" id="2547392"/>
    <lineage>
        <taxon>Bacteria</taxon>
        <taxon>Pseudomonadati</taxon>
        <taxon>Pseudomonadota</taxon>
        <taxon>Gammaproteobacteria</taxon>
        <taxon>Cellvibrionales</taxon>
        <taxon>Halieaceae</taxon>
        <taxon>Seongchinamella</taxon>
    </lineage>
</organism>
<dbReference type="SUPFAM" id="SSF53335">
    <property type="entry name" value="S-adenosyl-L-methionine-dependent methyltransferases"/>
    <property type="match status" value="1"/>
</dbReference>
<dbReference type="PANTHER" id="PTHR45036:SF1">
    <property type="entry name" value="METHYLTRANSFERASE LIKE 7A"/>
    <property type="match status" value="1"/>
</dbReference>
<dbReference type="PANTHER" id="PTHR45036">
    <property type="entry name" value="METHYLTRANSFERASE LIKE 7B"/>
    <property type="match status" value="1"/>
</dbReference>
<sequence>MGIYEKYILPRMINCACSTRPMMKQREKVVPAASGTVLEIGIGTGLNLPYYDPAKVKKVIGLDPSEKSWELAAKRAANLDFEVEFIGLPGEQIPLPDDSVDTVLVTYALCTIPDPVTALQGMSRVLRPGGELMFCEHGIAPDHSVQRWQARINPAWRAICGGCNLNRDIPTLLQQAGFAMNTLEQAYIPGTPRFAGYNYWGGARAV</sequence>
<dbReference type="Pfam" id="PF08241">
    <property type="entry name" value="Methyltransf_11"/>
    <property type="match status" value="1"/>
</dbReference>
<comment type="caution">
    <text evidence="2">The sequence shown here is derived from an EMBL/GenBank/DDBJ whole genome shotgun (WGS) entry which is preliminary data.</text>
</comment>